<name>A0A263BSE7_9BACI</name>
<keyword evidence="1" id="KW-0547">Nucleotide-binding</keyword>
<evidence type="ECO:0000313" key="4">
    <source>
        <dbReference type="Proteomes" id="UP000217083"/>
    </source>
</evidence>
<dbReference type="Gene3D" id="3.30.470.20">
    <property type="entry name" value="ATP-grasp fold, B domain"/>
    <property type="match status" value="1"/>
</dbReference>
<feature type="domain" description="ATP-grasp" evidence="2">
    <location>
        <begin position="113"/>
        <end position="301"/>
    </location>
</feature>
<dbReference type="Pfam" id="PF15632">
    <property type="entry name" value="ATPgrasp_Ter"/>
    <property type="match status" value="1"/>
</dbReference>
<dbReference type="InterPro" id="IPR011761">
    <property type="entry name" value="ATP-grasp"/>
</dbReference>
<dbReference type="Proteomes" id="UP000217083">
    <property type="component" value="Unassembled WGS sequence"/>
</dbReference>
<protein>
    <recommendedName>
        <fullName evidence="2">ATP-grasp domain-containing protein</fullName>
    </recommendedName>
</protein>
<accession>A0A263BSE7</accession>
<dbReference type="EMBL" id="NPIA01000005">
    <property type="protein sequence ID" value="OZM56634.1"/>
    <property type="molecule type" value="Genomic_DNA"/>
</dbReference>
<evidence type="ECO:0000256" key="1">
    <source>
        <dbReference type="PROSITE-ProRule" id="PRU00409"/>
    </source>
</evidence>
<dbReference type="Gene3D" id="3.40.50.20">
    <property type="match status" value="1"/>
</dbReference>
<dbReference type="AlphaFoldDB" id="A0A263BSE7"/>
<keyword evidence="1" id="KW-0067">ATP-binding</keyword>
<proteinExistence type="predicted"/>
<dbReference type="GO" id="GO:0046872">
    <property type="term" value="F:metal ion binding"/>
    <property type="evidence" value="ECO:0007669"/>
    <property type="project" value="InterPro"/>
</dbReference>
<sequence length="400" mass="46497">MKKSILFLDANKRATLSIIRAIGKKKEYRIYCAGERRLALCRPSIMTDKYFIYENPEKSHSLFIKSLKELVEEVNPDYIFPCSDATLFSIYNSDLYEVIKSKLIAPEKDAYMKSLDKQYMNELAKSCNVKIIEEASTSNLSFPIVIKPRFSRNLLNDEIVYGFRKFVYDEESFIKNLNVIRSYDKSPLLQKKIEGRGFGIFAAAKEGEIFASFAHERVREVPLTGGVSTLRASKQVNPFLLEASKKIIKKLNWTGIVMVEFKGVTEENAYFIEVNGRPWGSMDLAVSSGVNFPEMMNDLFIHNNNFNELKKKYNKPYNVNYYSRWIVGELNYVRYIVSSHLPIKTRLKKLANVLKKPPHVSYDTFKWNDPLPFLFELSTIIVDKLTHLMKRKKMKWSKLK</sequence>
<dbReference type="GO" id="GO:0005524">
    <property type="term" value="F:ATP binding"/>
    <property type="evidence" value="ECO:0007669"/>
    <property type="project" value="UniProtKB-UniRule"/>
</dbReference>
<comment type="caution">
    <text evidence="3">The sequence shown here is derived from an EMBL/GenBank/DDBJ whole genome shotgun (WGS) entry which is preliminary data.</text>
</comment>
<keyword evidence="4" id="KW-1185">Reference proteome</keyword>
<evidence type="ECO:0000259" key="2">
    <source>
        <dbReference type="PROSITE" id="PS50975"/>
    </source>
</evidence>
<reference evidence="4" key="1">
    <citation type="submission" date="2017-08" db="EMBL/GenBank/DDBJ databases">
        <authorList>
            <person name="Huang Z."/>
        </authorList>
    </citation>
    <scope>NUCLEOTIDE SEQUENCE [LARGE SCALE GENOMIC DNA]</scope>
    <source>
        <strain evidence="4">SA5d-4</strain>
    </source>
</reference>
<reference evidence="3 4" key="2">
    <citation type="submission" date="2017-09" db="EMBL/GenBank/DDBJ databases">
        <title>Bacillus patelloidae sp. nov., isolated from the intestinal tract of a marine limpet.</title>
        <authorList>
            <person name="Liu R."/>
            <person name="Dong C."/>
            <person name="Shao Z."/>
        </authorList>
    </citation>
    <scope>NUCLEOTIDE SEQUENCE [LARGE SCALE GENOMIC DNA]</scope>
    <source>
        <strain evidence="3 4">SA5d-4</strain>
    </source>
</reference>
<gene>
    <name evidence="3" type="ORF">CIB95_10440</name>
</gene>
<dbReference type="SUPFAM" id="SSF56059">
    <property type="entry name" value="Glutathione synthetase ATP-binding domain-like"/>
    <property type="match status" value="1"/>
</dbReference>
<dbReference type="RefSeq" id="WP_094924912.1">
    <property type="nucleotide sequence ID" value="NZ_NPIA01000005.1"/>
</dbReference>
<organism evidence="3 4">
    <name type="scientific">Lottiidibacillus patelloidae</name>
    <dbReference type="NCBI Taxonomy" id="2670334"/>
    <lineage>
        <taxon>Bacteria</taxon>
        <taxon>Bacillati</taxon>
        <taxon>Bacillota</taxon>
        <taxon>Bacilli</taxon>
        <taxon>Bacillales</taxon>
        <taxon>Bacillaceae</taxon>
        <taxon>Lottiidibacillus</taxon>
    </lineage>
</organism>
<evidence type="ECO:0000313" key="3">
    <source>
        <dbReference type="EMBL" id="OZM56634.1"/>
    </source>
</evidence>
<dbReference type="PROSITE" id="PS50975">
    <property type="entry name" value="ATP_GRASP"/>
    <property type="match status" value="1"/>
</dbReference>